<dbReference type="Proteomes" id="UP000001312">
    <property type="component" value="Unassembled WGS sequence"/>
</dbReference>
<evidence type="ECO:0008006" key="4">
    <source>
        <dbReference type="Google" id="ProtNLM"/>
    </source>
</evidence>
<dbReference type="EMBL" id="CH476621">
    <property type="protein sequence ID" value="EDN91110.1"/>
    <property type="molecule type" value="Genomic_DNA"/>
</dbReference>
<dbReference type="KEGG" id="ssl:SS1G_00513"/>
<dbReference type="OMA" id="ANRMTGW"/>
<reference evidence="3" key="1">
    <citation type="journal article" date="2011" name="PLoS Genet.">
        <title>Genomic analysis of the necrotrophic fungal pathogens Sclerotinia sclerotiorum and Botrytis cinerea.</title>
        <authorList>
            <person name="Amselem J."/>
            <person name="Cuomo C.A."/>
            <person name="van Kan J.A."/>
            <person name="Viaud M."/>
            <person name="Benito E.P."/>
            <person name="Couloux A."/>
            <person name="Coutinho P.M."/>
            <person name="de Vries R.P."/>
            <person name="Dyer P.S."/>
            <person name="Fillinger S."/>
            <person name="Fournier E."/>
            <person name="Gout L."/>
            <person name="Hahn M."/>
            <person name="Kohn L."/>
            <person name="Lapalu N."/>
            <person name="Plummer K.M."/>
            <person name="Pradier J.M."/>
            <person name="Quevillon E."/>
            <person name="Sharon A."/>
            <person name="Simon A."/>
            <person name="ten Have A."/>
            <person name="Tudzynski B."/>
            <person name="Tudzynski P."/>
            <person name="Wincker P."/>
            <person name="Andrew M."/>
            <person name="Anthouard V."/>
            <person name="Beever R.E."/>
            <person name="Beffa R."/>
            <person name="Benoit I."/>
            <person name="Bouzid O."/>
            <person name="Brault B."/>
            <person name="Chen Z."/>
            <person name="Choquer M."/>
            <person name="Collemare J."/>
            <person name="Cotton P."/>
            <person name="Danchin E.G."/>
            <person name="Da Silva C."/>
            <person name="Gautier A."/>
            <person name="Giraud C."/>
            <person name="Giraud T."/>
            <person name="Gonzalez C."/>
            <person name="Grossetete S."/>
            <person name="Guldener U."/>
            <person name="Henrissat B."/>
            <person name="Howlett B.J."/>
            <person name="Kodira C."/>
            <person name="Kretschmer M."/>
            <person name="Lappartient A."/>
            <person name="Leroch M."/>
            <person name="Levis C."/>
            <person name="Mauceli E."/>
            <person name="Neuveglise C."/>
            <person name="Oeser B."/>
            <person name="Pearson M."/>
            <person name="Poulain J."/>
            <person name="Poussereau N."/>
            <person name="Quesneville H."/>
            <person name="Rascle C."/>
            <person name="Schumacher J."/>
            <person name="Segurens B."/>
            <person name="Sexton A."/>
            <person name="Silva E."/>
            <person name="Sirven C."/>
            <person name="Soanes D.M."/>
            <person name="Talbot N.J."/>
            <person name="Templeton M."/>
            <person name="Yandava C."/>
            <person name="Yarden O."/>
            <person name="Zeng Q."/>
            <person name="Rollins J.A."/>
            <person name="Lebrun M.H."/>
            <person name="Dickman M."/>
        </authorList>
    </citation>
    <scope>NUCLEOTIDE SEQUENCE [LARGE SCALE GENOMIC DNA]</scope>
    <source>
        <strain evidence="3">ATCC 18683 / 1980 / Ss-1</strain>
    </source>
</reference>
<accession>A7E5D8</accession>
<feature type="signal peptide" evidence="1">
    <location>
        <begin position="1"/>
        <end position="19"/>
    </location>
</feature>
<protein>
    <recommendedName>
        <fullName evidence="4">Transglycosylase SLT domain-containing protein</fullName>
    </recommendedName>
</protein>
<dbReference type="Gene3D" id="1.10.530.10">
    <property type="match status" value="1"/>
</dbReference>
<proteinExistence type="predicted"/>
<feature type="chain" id="PRO_5002705459" description="Transglycosylase SLT domain-containing protein" evidence="1">
    <location>
        <begin position="20"/>
        <end position="312"/>
    </location>
</feature>
<dbReference type="eggNOG" id="ENOG502S6CI">
    <property type="taxonomic scope" value="Eukaryota"/>
</dbReference>
<dbReference type="RefSeq" id="XP_001598424.1">
    <property type="nucleotide sequence ID" value="XM_001598374.1"/>
</dbReference>
<name>A7E5D8_SCLS1</name>
<sequence>MHMQQFLITAACLATTTLAIPLDGRDSSTSPANAKVTLAEAFTSGAGNKNPKSTTNTGVGKGSDTYKCYYGGWQSFPPSSKWVSFEAMWNKSITYLKESCASTGAFGSGDSQTQIDDMYNSILTVASASFVDPRFIFATILQESSGCVNIDTSTNPDPSQPDNPGLMQSVGGAKFVGNSASASAQASSIHQMIVDGTQGTTQGDGLVQCINQFGNIYEAARCYNSGEVDKSNLNDAEGATASYVNDIANRMTGWLNAEQTGSFDLNQVKTMISHLNIRGSSGDPEGQMGVIFIVNTNSATIHYPDYELYVFT</sequence>
<gene>
    <name evidence="2" type="ORF">SS1G_00513</name>
</gene>
<keyword evidence="3" id="KW-1185">Reference proteome</keyword>
<dbReference type="InParanoid" id="A7E5D8"/>
<evidence type="ECO:0000256" key="1">
    <source>
        <dbReference type="SAM" id="SignalP"/>
    </source>
</evidence>
<organism evidence="2 3">
    <name type="scientific">Sclerotinia sclerotiorum (strain ATCC 18683 / 1980 / Ss-1)</name>
    <name type="common">White mold</name>
    <name type="synonym">Whetzelinia sclerotiorum</name>
    <dbReference type="NCBI Taxonomy" id="665079"/>
    <lineage>
        <taxon>Eukaryota</taxon>
        <taxon>Fungi</taxon>
        <taxon>Dikarya</taxon>
        <taxon>Ascomycota</taxon>
        <taxon>Pezizomycotina</taxon>
        <taxon>Leotiomycetes</taxon>
        <taxon>Helotiales</taxon>
        <taxon>Sclerotiniaceae</taxon>
        <taxon>Sclerotinia</taxon>
    </lineage>
</organism>
<dbReference type="AlphaFoldDB" id="A7E5D8"/>
<keyword evidence="1" id="KW-0732">Signal</keyword>
<dbReference type="HOGENOM" id="CLU_058267_2_1_1"/>
<evidence type="ECO:0000313" key="3">
    <source>
        <dbReference type="Proteomes" id="UP000001312"/>
    </source>
</evidence>
<evidence type="ECO:0000313" key="2">
    <source>
        <dbReference type="EMBL" id="EDN91110.1"/>
    </source>
</evidence>
<dbReference type="GeneID" id="5495192"/>